<feature type="transmembrane region" description="Helical" evidence="10">
    <location>
        <begin position="6"/>
        <end position="25"/>
    </location>
</feature>
<dbReference type="GO" id="GO:0007165">
    <property type="term" value="P:signal transduction"/>
    <property type="evidence" value="ECO:0007669"/>
    <property type="project" value="UniProtKB-KW"/>
</dbReference>
<keyword evidence="4 10" id="KW-0812">Transmembrane</keyword>
<evidence type="ECO:0000256" key="9">
    <source>
        <dbReference type="ARBA" id="ARBA00023224"/>
    </source>
</evidence>
<evidence type="ECO:0000256" key="4">
    <source>
        <dbReference type="ARBA" id="ARBA00022692"/>
    </source>
</evidence>
<keyword evidence="5" id="KW-0552">Olfaction</keyword>
<evidence type="ECO:0000313" key="11">
    <source>
        <dbReference type="EMBL" id="KAK9744748.1"/>
    </source>
</evidence>
<evidence type="ECO:0000256" key="7">
    <source>
        <dbReference type="ARBA" id="ARBA00023136"/>
    </source>
</evidence>
<dbReference type="GO" id="GO:0005549">
    <property type="term" value="F:odorant binding"/>
    <property type="evidence" value="ECO:0007669"/>
    <property type="project" value="InterPro"/>
</dbReference>
<dbReference type="PANTHER" id="PTHR21137:SF35">
    <property type="entry name" value="ODORANT RECEPTOR 19A-RELATED"/>
    <property type="match status" value="1"/>
</dbReference>
<keyword evidence="7 10" id="KW-0472">Membrane</keyword>
<proteinExistence type="predicted"/>
<gene>
    <name evidence="11" type="ORF">QE152_g7568</name>
</gene>
<dbReference type="Proteomes" id="UP001458880">
    <property type="component" value="Unassembled WGS sequence"/>
</dbReference>
<keyword evidence="8 11" id="KW-0675">Receptor</keyword>
<keyword evidence="3" id="KW-0716">Sensory transduction</keyword>
<evidence type="ECO:0000256" key="3">
    <source>
        <dbReference type="ARBA" id="ARBA00022606"/>
    </source>
</evidence>
<reference evidence="11 12" key="1">
    <citation type="journal article" date="2024" name="BMC Genomics">
        <title>De novo assembly and annotation of Popillia japonica's genome with initial clues to its potential as an invasive pest.</title>
        <authorList>
            <person name="Cucini C."/>
            <person name="Boschi S."/>
            <person name="Funari R."/>
            <person name="Cardaioli E."/>
            <person name="Iannotti N."/>
            <person name="Marturano G."/>
            <person name="Paoli F."/>
            <person name="Bruttini M."/>
            <person name="Carapelli A."/>
            <person name="Frati F."/>
            <person name="Nardi F."/>
        </authorList>
    </citation>
    <scope>NUCLEOTIDE SEQUENCE [LARGE SCALE GENOMIC DNA]</scope>
    <source>
        <strain evidence="11">DMR45628</strain>
    </source>
</reference>
<evidence type="ECO:0000256" key="8">
    <source>
        <dbReference type="ARBA" id="ARBA00023170"/>
    </source>
</evidence>
<keyword evidence="2" id="KW-1003">Cell membrane</keyword>
<dbReference type="Pfam" id="PF02949">
    <property type="entry name" value="7tm_6"/>
    <property type="match status" value="1"/>
</dbReference>
<dbReference type="AlphaFoldDB" id="A0AAW1MEL2"/>
<dbReference type="EMBL" id="JASPKY010000055">
    <property type="protein sequence ID" value="KAK9744748.1"/>
    <property type="molecule type" value="Genomic_DNA"/>
</dbReference>
<evidence type="ECO:0000256" key="10">
    <source>
        <dbReference type="SAM" id="Phobius"/>
    </source>
</evidence>
<evidence type="ECO:0000256" key="5">
    <source>
        <dbReference type="ARBA" id="ARBA00022725"/>
    </source>
</evidence>
<name>A0AAW1MEL2_POPJA</name>
<keyword evidence="6 10" id="KW-1133">Transmembrane helix</keyword>
<keyword evidence="9" id="KW-0807">Transducer</keyword>
<keyword evidence="12" id="KW-1185">Reference proteome</keyword>
<comment type="subcellular location">
    <subcellularLocation>
        <location evidence="1">Cell membrane</location>
        <topology evidence="1">Multi-pass membrane protein</topology>
    </subcellularLocation>
</comment>
<dbReference type="GO" id="GO:0004984">
    <property type="term" value="F:olfactory receptor activity"/>
    <property type="evidence" value="ECO:0007669"/>
    <property type="project" value="InterPro"/>
</dbReference>
<protein>
    <submittedName>
        <fullName evidence="11">7tm Odorant receptor</fullName>
    </submittedName>
</protein>
<organism evidence="11 12">
    <name type="scientific">Popillia japonica</name>
    <name type="common">Japanese beetle</name>
    <dbReference type="NCBI Taxonomy" id="7064"/>
    <lineage>
        <taxon>Eukaryota</taxon>
        <taxon>Metazoa</taxon>
        <taxon>Ecdysozoa</taxon>
        <taxon>Arthropoda</taxon>
        <taxon>Hexapoda</taxon>
        <taxon>Insecta</taxon>
        <taxon>Pterygota</taxon>
        <taxon>Neoptera</taxon>
        <taxon>Endopterygota</taxon>
        <taxon>Coleoptera</taxon>
        <taxon>Polyphaga</taxon>
        <taxon>Scarabaeiformia</taxon>
        <taxon>Scarabaeidae</taxon>
        <taxon>Rutelinae</taxon>
        <taxon>Popillia</taxon>
    </lineage>
</organism>
<sequence>MDAVNFLSHLIALVFYIAQFALYTFPAEEVAFEFLDLPNAIYNSKWYRNEVCIQKQILYVMLKSQQQKYFTGAGLVNINVETFDSVSCNYKQI</sequence>
<evidence type="ECO:0000256" key="6">
    <source>
        <dbReference type="ARBA" id="ARBA00022989"/>
    </source>
</evidence>
<evidence type="ECO:0000256" key="1">
    <source>
        <dbReference type="ARBA" id="ARBA00004651"/>
    </source>
</evidence>
<dbReference type="PANTHER" id="PTHR21137">
    <property type="entry name" value="ODORANT RECEPTOR"/>
    <property type="match status" value="1"/>
</dbReference>
<comment type="caution">
    <text evidence="11">The sequence shown here is derived from an EMBL/GenBank/DDBJ whole genome shotgun (WGS) entry which is preliminary data.</text>
</comment>
<accession>A0AAW1MEL2</accession>
<dbReference type="GO" id="GO:0005886">
    <property type="term" value="C:plasma membrane"/>
    <property type="evidence" value="ECO:0007669"/>
    <property type="project" value="UniProtKB-SubCell"/>
</dbReference>
<evidence type="ECO:0000313" key="12">
    <source>
        <dbReference type="Proteomes" id="UP001458880"/>
    </source>
</evidence>
<evidence type="ECO:0000256" key="2">
    <source>
        <dbReference type="ARBA" id="ARBA00022475"/>
    </source>
</evidence>
<dbReference type="InterPro" id="IPR004117">
    <property type="entry name" value="7tm6_olfct_rcpt"/>
</dbReference>